<organism evidence="1 2">
    <name type="scientific">Mycena rosella</name>
    <name type="common">Pink bonnet</name>
    <name type="synonym">Agaricus rosellus</name>
    <dbReference type="NCBI Taxonomy" id="1033263"/>
    <lineage>
        <taxon>Eukaryota</taxon>
        <taxon>Fungi</taxon>
        <taxon>Dikarya</taxon>
        <taxon>Basidiomycota</taxon>
        <taxon>Agaricomycotina</taxon>
        <taxon>Agaricomycetes</taxon>
        <taxon>Agaricomycetidae</taxon>
        <taxon>Agaricales</taxon>
        <taxon>Marasmiineae</taxon>
        <taxon>Mycenaceae</taxon>
        <taxon>Mycena</taxon>
    </lineage>
</organism>
<reference evidence="1" key="1">
    <citation type="submission" date="2023-03" db="EMBL/GenBank/DDBJ databases">
        <title>Massive genome expansion in bonnet fungi (Mycena s.s.) driven by repeated elements and novel gene families across ecological guilds.</title>
        <authorList>
            <consortium name="Lawrence Berkeley National Laboratory"/>
            <person name="Harder C.B."/>
            <person name="Miyauchi S."/>
            <person name="Viragh M."/>
            <person name="Kuo A."/>
            <person name="Thoen E."/>
            <person name="Andreopoulos B."/>
            <person name="Lu D."/>
            <person name="Skrede I."/>
            <person name="Drula E."/>
            <person name="Henrissat B."/>
            <person name="Morin E."/>
            <person name="Kohler A."/>
            <person name="Barry K."/>
            <person name="LaButti K."/>
            <person name="Morin E."/>
            <person name="Salamov A."/>
            <person name="Lipzen A."/>
            <person name="Mereny Z."/>
            <person name="Hegedus B."/>
            <person name="Baldrian P."/>
            <person name="Stursova M."/>
            <person name="Weitz H."/>
            <person name="Taylor A."/>
            <person name="Grigoriev I.V."/>
            <person name="Nagy L.G."/>
            <person name="Martin F."/>
            <person name="Kauserud H."/>
        </authorList>
    </citation>
    <scope>NUCLEOTIDE SEQUENCE</scope>
    <source>
        <strain evidence="1">CBHHK067</strain>
    </source>
</reference>
<evidence type="ECO:0000313" key="2">
    <source>
        <dbReference type="Proteomes" id="UP001221757"/>
    </source>
</evidence>
<sequence length="59" mass="6920">MLPLFSLRRSYRFLDAAGQDREPHSGPLLYCNFSLDCVIRCILRTFATILAILFFFRFS</sequence>
<comment type="caution">
    <text evidence="1">The sequence shown here is derived from an EMBL/GenBank/DDBJ whole genome shotgun (WGS) entry which is preliminary data.</text>
</comment>
<evidence type="ECO:0000313" key="1">
    <source>
        <dbReference type="EMBL" id="KAJ7654263.1"/>
    </source>
</evidence>
<dbReference type="Proteomes" id="UP001221757">
    <property type="component" value="Unassembled WGS sequence"/>
</dbReference>
<dbReference type="EMBL" id="JARKIE010000324">
    <property type="protein sequence ID" value="KAJ7654263.1"/>
    <property type="molecule type" value="Genomic_DNA"/>
</dbReference>
<dbReference type="AlphaFoldDB" id="A0AAD7G432"/>
<accession>A0AAD7G432</accession>
<gene>
    <name evidence="1" type="ORF">B0H17DRAFT_1100110</name>
</gene>
<proteinExistence type="predicted"/>
<keyword evidence="2" id="KW-1185">Reference proteome</keyword>
<name>A0AAD7G432_MYCRO</name>
<protein>
    <submittedName>
        <fullName evidence="1">Uncharacterized protein</fullName>
    </submittedName>
</protein>